<dbReference type="Gene3D" id="1.10.630.10">
    <property type="entry name" value="Cytochrome P450"/>
    <property type="match status" value="1"/>
</dbReference>
<keyword evidence="5 6" id="KW-0408">Iron</keyword>
<dbReference type="Pfam" id="PF00067">
    <property type="entry name" value="p450"/>
    <property type="match status" value="2"/>
</dbReference>
<keyword evidence="9" id="KW-0472">Membrane</keyword>
<evidence type="ECO:0000256" key="9">
    <source>
        <dbReference type="SAM" id="Phobius"/>
    </source>
</evidence>
<comment type="similarity">
    <text evidence="2 7">Belongs to the cytochrome P450 family.</text>
</comment>
<keyword evidence="7" id="KW-0560">Oxidoreductase</keyword>
<dbReference type="SUPFAM" id="SSF48264">
    <property type="entry name" value="Cytochrome P450"/>
    <property type="match status" value="1"/>
</dbReference>
<evidence type="ECO:0000256" key="6">
    <source>
        <dbReference type="PIRSR" id="PIRSR602401-1"/>
    </source>
</evidence>
<dbReference type="PRINTS" id="PR00463">
    <property type="entry name" value="EP450I"/>
</dbReference>
<sequence length="569" mass="63669">MFESLSVRFGLLGVATVGFILILRKLYPKPYPGIPYNEASAKRLTGDIPDLVPIIKETNEFSDALFTATTQKLGTPIAQFLFPGFRKPLIVLEDVREIEDIIVRRNKEFDKAPMALDIFGPMFPRASLAQFTTPELKAQKRLWADVMRTDFLRKVAAPNIHKSTCELLDLWRLRSSTTSKDQAFNVHDDFKNAALDAIWVAVVGEEPGTMRYEVKKLQNQLAGNKTLDEDPPIGSFLKEQVAYISSTIARNSNTPSPKLAQKLETYTPRYRKFRNTVSGEMRRAMKTAIERYQSLEIGSLEDDTIDTCAMDLVLRRQILQAKKAGVAPSDPTKDQNILDEMFVMLVGGHDSTANTLCWFVRYMEAYPSVQTELRAALKTAFPGPELPSVTQILDADIPYLDGACEEGLRLAGTAKANLRQATVDTQILGCPVPKGAEVIMNYHINRSPVPVEEAKRSESSRAAAEKHGDGFQGAPGRDLGSFQPRRWIVVDENTGKETFNAYALQSLAFGGGYRGCFGRKLAMMEFKIVVMLLVLSFEFLPLPEEYKSMAATERIFREPNFPFAKIRAL</sequence>
<comment type="caution">
    <text evidence="10">The sequence shown here is derived from an EMBL/GenBank/DDBJ whole genome shotgun (WGS) entry which is preliminary data.</text>
</comment>
<dbReference type="InterPro" id="IPR002401">
    <property type="entry name" value="Cyt_P450_E_grp-I"/>
</dbReference>
<evidence type="ECO:0000313" key="11">
    <source>
        <dbReference type="Proteomes" id="UP000078237"/>
    </source>
</evidence>
<dbReference type="Proteomes" id="UP000078237">
    <property type="component" value="Unassembled WGS sequence"/>
</dbReference>
<feature type="transmembrane region" description="Helical" evidence="9">
    <location>
        <begin position="6"/>
        <end position="23"/>
    </location>
</feature>
<feature type="binding site" description="axial binding residue" evidence="6">
    <location>
        <position position="516"/>
    </location>
    <ligand>
        <name>heme</name>
        <dbReference type="ChEBI" id="CHEBI:30413"/>
    </ligand>
    <ligandPart>
        <name>Fe</name>
        <dbReference type="ChEBI" id="CHEBI:18248"/>
    </ligandPart>
</feature>
<dbReference type="PANTHER" id="PTHR24305:SF166">
    <property type="entry name" value="CYTOCHROME P450 12A4, MITOCHONDRIAL-RELATED"/>
    <property type="match status" value="1"/>
</dbReference>
<dbReference type="GO" id="GO:0016705">
    <property type="term" value="F:oxidoreductase activity, acting on paired donors, with incorporation or reduction of molecular oxygen"/>
    <property type="evidence" value="ECO:0007669"/>
    <property type="project" value="InterPro"/>
</dbReference>
<feature type="region of interest" description="Disordered" evidence="8">
    <location>
        <begin position="451"/>
        <end position="479"/>
    </location>
</feature>
<proteinExistence type="inferred from homology"/>
<evidence type="ECO:0000256" key="4">
    <source>
        <dbReference type="ARBA" id="ARBA00022723"/>
    </source>
</evidence>
<keyword evidence="3 6" id="KW-0349">Heme</keyword>
<dbReference type="STRING" id="100816.A0A175VP94"/>
<dbReference type="EMBL" id="LCTW02000566">
    <property type="protein sequence ID" value="KXX73029.1"/>
    <property type="molecule type" value="Genomic_DNA"/>
</dbReference>
<dbReference type="GO" id="GO:0020037">
    <property type="term" value="F:heme binding"/>
    <property type="evidence" value="ECO:0007669"/>
    <property type="project" value="InterPro"/>
</dbReference>
<keyword evidence="7" id="KW-0503">Monooxygenase</keyword>
<keyword evidence="9" id="KW-1133">Transmembrane helix</keyword>
<dbReference type="AlphaFoldDB" id="A0A175VP94"/>
<organism evidence="10 11">
    <name type="scientific">Madurella mycetomatis</name>
    <dbReference type="NCBI Taxonomy" id="100816"/>
    <lineage>
        <taxon>Eukaryota</taxon>
        <taxon>Fungi</taxon>
        <taxon>Dikarya</taxon>
        <taxon>Ascomycota</taxon>
        <taxon>Pezizomycotina</taxon>
        <taxon>Sordariomycetes</taxon>
        <taxon>Sordariomycetidae</taxon>
        <taxon>Sordariales</taxon>
        <taxon>Sordariales incertae sedis</taxon>
        <taxon>Madurella</taxon>
    </lineage>
</organism>
<dbReference type="PROSITE" id="PS00086">
    <property type="entry name" value="CYTOCHROME_P450"/>
    <property type="match status" value="1"/>
</dbReference>
<dbReference type="VEuPathDB" id="FungiDB:MMYC01_210507"/>
<dbReference type="InterPro" id="IPR050121">
    <property type="entry name" value="Cytochrome_P450_monoxygenase"/>
</dbReference>
<reference evidence="10 11" key="1">
    <citation type="journal article" date="2016" name="Genome Announc.">
        <title>Genome Sequence of Madurella mycetomatis mm55, Isolated from a Human Mycetoma Case in Sudan.</title>
        <authorList>
            <person name="Smit S."/>
            <person name="Derks M.F."/>
            <person name="Bervoets S."/>
            <person name="Fahal A."/>
            <person name="van Leeuwen W."/>
            <person name="van Belkum A."/>
            <person name="van de Sande W.W."/>
        </authorList>
    </citation>
    <scope>NUCLEOTIDE SEQUENCE [LARGE SCALE GENOMIC DNA]</scope>
    <source>
        <strain evidence="11">mm55</strain>
    </source>
</reference>
<accession>A0A175VP94</accession>
<dbReference type="OrthoDB" id="1470350at2759"/>
<evidence type="ECO:0000256" key="2">
    <source>
        <dbReference type="ARBA" id="ARBA00010617"/>
    </source>
</evidence>
<dbReference type="GO" id="GO:0005506">
    <property type="term" value="F:iron ion binding"/>
    <property type="evidence" value="ECO:0007669"/>
    <property type="project" value="InterPro"/>
</dbReference>
<dbReference type="InterPro" id="IPR036396">
    <property type="entry name" value="Cyt_P450_sf"/>
</dbReference>
<name>A0A175VP94_9PEZI</name>
<keyword evidence="4 6" id="KW-0479">Metal-binding</keyword>
<feature type="compositionally biased region" description="Basic and acidic residues" evidence="8">
    <location>
        <begin position="452"/>
        <end position="469"/>
    </location>
</feature>
<protein>
    <submittedName>
        <fullName evidence="10">Cytochrome P450 3A24</fullName>
    </submittedName>
</protein>
<evidence type="ECO:0000256" key="3">
    <source>
        <dbReference type="ARBA" id="ARBA00022617"/>
    </source>
</evidence>
<dbReference type="GO" id="GO:0004497">
    <property type="term" value="F:monooxygenase activity"/>
    <property type="evidence" value="ECO:0007669"/>
    <property type="project" value="UniProtKB-KW"/>
</dbReference>
<dbReference type="InterPro" id="IPR017972">
    <property type="entry name" value="Cyt_P450_CS"/>
</dbReference>
<comment type="cofactor">
    <cofactor evidence="1 6">
        <name>heme</name>
        <dbReference type="ChEBI" id="CHEBI:30413"/>
    </cofactor>
</comment>
<dbReference type="PRINTS" id="PR00385">
    <property type="entry name" value="P450"/>
</dbReference>
<evidence type="ECO:0000313" key="10">
    <source>
        <dbReference type="EMBL" id="KXX73029.1"/>
    </source>
</evidence>
<dbReference type="PANTHER" id="PTHR24305">
    <property type="entry name" value="CYTOCHROME P450"/>
    <property type="match status" value="1"/>
</dbReference>
<evidence type="ECO:0000256" key="5">
    <source>
        <dbReference type="ARBA" id="ARBA00023004"/>
    </source>
</evidence>
<dbReference type="InterPro" id="IPR001128">
    <property type="entry name" value="Cyt_P450"/>
</dbReference>
<evidence type="ECO:0000256" key="8">
    <source>
        <dbReference type="SAM" id="MobiDB-lite"/>
    </source>
</evidence>
<keyword evidence="11" id="KW-1185">Reference proteome</keyword>
<evidence type="ECO:0000256" key="7">
    <source>
        <dbReference type="RuleBase" id="RU000461"/>
    </source>
</evidence>
<keyword evidence="9" id="KW-0812">Transmembrane</keyword>
<gene>
    <name evidence="10" type="ORF">MMYC01_210507</name>
</gene>
<evidence type="ECO:0000256" key="1">
    <source>
        <dbReference type="ARBA" id="ARBA00001971"/>
    </source>
</evidence>